<keyword evidence="1" id="KW-1133">Transmembrane helix</keyword>
<name>A0AA39AET2_VITRO</name>
<dbReference type="EMBL" id="JARBHA010000003">
    <property type="protein sequence ID" value="KAJ9705732.1"/>
    <property type="molecule type" value="Genomic_DNA"/>
</dbReference>
<gene>
    <name evidence="2" type="ORF">PVL29_003698</name>
</gene>
<dbReference type="AlphaFoldDB" id="A0AA39AET2"/>
<evidence type="ECO:0000256" key="1">
    <source>
        <dbReference type="SAM" id="Phobius"/>
    </source>
</evidence>
<dbReference type="Proteomes" id="UP001168098">
    <property type="component" value="Unassembled WGS sequence"/>
</dbReference>
<protein>
    <submittedName>
        <fullName evidence="2">Uncharacterized protein</fullName>
    </submittedName>
</protein>
<keyword evidence="3" id="KW-1185">Reference proteome</keyword>
<organism evidence="2 3">
    <name type="scientific">Vitis rotundifolia</name>
    <name type="common">Muscadine grape</name>
    <dbReference type="NCBI Taxonomy" id="103349"/>
    <lineage>
        <taxon>Eukaryota</taxon>
        <taxon>Viridiplantae</taxon>
        <taxon>Streptophyta</taxon>
        <taxon>Embryophyta</taxon>
        <taxon>Tracheophyta</taxon>
        <taxon>Spermatophyta</taxon>
        <taxon>Magnoliopsida</taxon>
        <taxon>eudicotyledons</taxon>
        <taxon>Gunneridae</taxon>
        <taxon>Pentapetalae</taxon>
        <taxon>rosids</taxon>
        <taxon>Vitales</taxon>
        <taxon>Vitaceae</taxon>
        <taxon>Viteae</taxon>
        <taxon>Vitis</taxon>
    </lineage>
</organism>
<accession>A0AA39AET2</accession>
<proteinExistence type="predicted"/>
<evidence type="ECO:0000313" key="3">
    <source>
        <dbReference type="Proteomes" id="UP001168098"/>
    </source>
</evidence>
<reference evidence="2 3" key="1">
    <citation type="journal article" date="2023" name="BMC Biotechnol.">
        <title>Vitis rotundifolia cv Carlos genome sequencing.</title>
        <authorList>
            <person name="Huff M."/>
            <person name="Hulse-Kemp A."/>
            <person name="Scheffler B."/>
            <person name="Youngblood R."/>
            <person name="Simpson S."/>
            <person name="Babiker E."/>
            <person name="Staton M."/>
        </authorList>
    </citation>
    <scope>NUCLEOTIDE SEQUENCE [LARGE SCALE GENOMIC DNA]</scope>
    <source>
        <tissue evidence="2">Leaf</tissue>
    </source>
</reference>
<feature type="transmembrane region" description="Helical" evidence="1">
    <location>
        <begin position="12"/>
        <end position="29"/>
    </location>
</feature>
<comment type="caution">
    <text evidence="2">The sequence shown here is derived from an EMBL/GenBank/DDBJ whole genome shotgun (WGS) entry which is preliminary data.</text>
</comment>
<sequence>MYTCEVNITAHNLSISLICIFTLLGYFSFKCF</sequence>
<keyword evidence="1" id="KW-0472">Membrane</keyword>
<keyword evidence="1" id="KW-0812">Transmembrane</keyword>
<evidence type="ECO:0000313" key="2">
    <source>
        <dbReference type="EMBL" id="KAJ9705732.1"/>
    </source>
</evidence>